<evidence type="ECO:0000313" key="1">
    <source>
        <dbReference type="EMBL" id="RHZ54319.1"/>
    </source>
</evidence>
<name>A0A397GVJ4_9GLOM</name>
<proteinExistence type="predicted"/>
<dbReference type="Proteomes" id="UP000266861">
    <property type="component" value="Unassembled WGS sequence"/>
</dbReference>
<evidence type="ECO:0000313" key="2">
    <source>
        <dbReference type="Proteomes" id="UP000266861"/>
    </source>
</evidence>
<organism evidence="1 2">
    <name type="scientific">Diversispora epigaea</name>
    <dbReference type="NCBI Taxonomy" id="1348612"/>
    <lineage>
        <taxon>Eukaryota</taxon>
        <taxon>Fungi</taxon>
        <taxon>Fungi incertae sedis</taxon>
        <taxon>Mucoromycota</taxon>
        <taxon>Glomeromycotina</taxon>
        <taxon>Glomeromycetes</taxon>
        <taxon>Diversisporales</taxon>
        <taxon>Diversisporaceae</taxon>
        <taxon>Diversispora</taxon>
    </lineage>
</organism>
<gene>
    <name evidence="1" type="ORF">Glove_428g78</name>
</gene>
<protein>
    <recommendedName>
        <fullName evidence="3">TLDc domain-containing protein</fullName>
    </recommendedName>
</protein>
<comment type="caution">
    <text evidence="1">The sequence shown here is derived from an EMBL/GenBank/DDBJ whole genome shotgun (WGS) entry which is preliminary data.</text>
</comment>
<accession>A0A397GVJ4</accession>
<keyword evidence="2" id="KW-1185">Reference proteome</keyword>
<reference evidence="1 2" key="1">
    <citation type="submission" date="2018-08" db="EMBL/GenBank/DDBJ databases">
        <title>Genome and evolution of the arbuscular mycorrhizal fungus Diversispora epigaea (formerly Glomus versiforme) and its bacterial endosymbionts.</title>
        <authorList>
            <person name="Sun X."/>
            <person name="Fei Z."/>
            <person name="Harrison M."/>
        </authorList>
    </citation>
    <scope>NUCLEOTIDE SEQUENCE [LARGE SCALE GENOMIC DNA]</scope>
    <source>
        <strain evidence="1 2">IT104</strain>
    </source>
</reference>
<sequence length="394" mass="45214">MSNVIQQLAQLIMKPYNFEQKYSIQNFENLENFCNDIVAKEFLTLKTTRQQCLPYIRFSGKDILDSNQPIKSVILPPRSTLVKVLELPARRFDFGTFAGAVIIIKVVSTDEILGGYNPLMWDKTTNGLQKSYGPNFGGWFCITNNAKCIYNNGNGNYEKDIRANPRNFDIRFDFGTFAGAVIIIKVVSTDEILGGYNPLMWDKTTNGLQKSYGPNFGGWFCITNNAKCIYNNGNDIEVQRLMRPGHKIEAKIWEYTSATFHSDRYQSSTESEFQPASFEDVIPATKGNAFTRKFFDKQLWKDLVQYDLDPDQPIKSVILPRRFTFSTAEISDWIDRNTTNYSSVNFPNEQRGIRYSNYLEHHSHAGTVIIIKVANTDEILGGYNLMWDENVEKW</sequence>
<dbReference type="EMBL" id="PQFF01000379">
    <property type="protein sequence ID" value="RHZ54319.1"/>
    <property type="molecule type" value="Genomic_DNA"/>
</dbReference>
<evidence type="ECO:0008006" key="3">
    <source>
        <dbReference type="Google" id="ProtNLM"/>
    </source>
</evidence>
<dbReference type="AlphaFoldDB" id="A0A397GVJ4"/>